<feature type="transmembrane region" description="Helical" evidence="7">
    <location>
        <begin position="33"/>
        <end position="54"/>
    </location>
</feature>
<feature type="transmembrane region" description="Helical" evidence="7">
    <location>
        <begin position="209"/>
        <end position="228"/>
    </location>
</feature>
<dbReference type="PROSITE" id="PS50928">
    <property type="entry name" value="ABC_TM1"/>
    <property type="match status" value="1"/>
</dbReference>
<keyword evidence="2 7" id="KW-0813">Transport</keyword>
<keyword evidence="6 7" id="KW-0472">Membrane</keyword>
<organism evidence="9 10">
    <name type="scientific">Xylanimonas protaetiae</name>
    <dbReference type="NCBI Taxonomy" id="2509457"/>
    <lineage>
        <taxon>Bacteria</taxon>
        <taxon>Bacillati</taxon>
        <taxon>Actinomycetota</taxon>
        <taxon>Actinomycetes</taxon>
        <taxon>Micrococcales</taxon>
        <taxon>Promicromonosporaceae</taxon>
        <taxon>Xylanimonas</taxon>
    </lineage>
</organism>
<dbReference type="GO" id="GO:0055085">
    <property type="term" value="P:transmembrane transport"/>
    <property type="evidence" value="ECO:0007669"/>
    <property type="project" value="InterPro"/>
</dbReference>
<dbReference type="OrthoDB" id="2063054at2"/>
<evidence type="ECO:0000256" key="4">
    <source>
        <dbReference type="ARBA" id="ARBA00022692"/>
    </source>
</evidence>
<feature type="domain" description="ABC transmembrane type-1" evidence="8">
    <location>
        <begin position="92"/>
        <end position="294"/>
    </location>
</feature>
<accession>A0A4P6FLY0</accession>
<dbReference type="InterPro" id="IPR000515">
    <property type="entry name" value="MetI-like"/>
</dbReference>
<evidence type="ECO:0000256" key="1">
    <source>
        <dbReference type="ARBA" id="ARBA00004651"/>
    </source>
</evidence>
<evidence type="ECO:0000256" key="6">
    <source>
        <dbReference type="ARBA" id="ARBA00023136"/>
    </source>
</evidence>
<evidence type="ECO:0000259" key="8">
    <source>
        <dbReference type="PROSITE" id="PS50928"/>
    </source>
</evidence>
<name>A0A4P6FLY0_9MICO</name>
<dbReference type="AlphaFoldDB" id="A0A4P6FLY0"/>
<keyword evidence="4 7" id="KW-0812">Transmembrane</keyword>
<evidence type="ECO:0000313" key="9">
    <source>
        <dbReference type="EMBL" id="QAY71648.1"/>
    </source>
</evidence>
<dbReference type="Pfam" id="PF00528">
    <property type="entry name" value="BPD_transp_1"/>
    <property type="match status" value="1"/>
</dbReference>
<reference evidence="9 10" key="1">
    <citation type="submission" date="2019-01" db="EMBL/GenBank/DDBJ databases">
        <title>Genome sequencing of strain FW10M-9.</title>
        <authorList>
            <person name="Heo J."/>
            <person name="Kim S.-J."/>
            <person name="Kim J.-S."/>
            <person name="Hong S.-B."/>
            <person name="Kwon S.-W."/>
        </authorList>
    </citation>
    <scope>NUCLEOTIDE SEQUENCE [LARGE SCALE GENOMIC DNA]</scope>
    <source>
        <strain evidence="9 10">FW10M-9</strain>
    </source>
</reference>
<keyword evidence="3" id="KW-1003">Cell membrane</keyword>
<protein>
    <submittedName>
        <fullName evidence="9">Carbohydrate ABC transporter permease</fullName>
    </submittedName>
</protein>
<proteinExistence type="inferred from homology"/>
<dbReference type="RefSeq" id="WP_129190541.1">
    <property type="nucleotide sequence ID" value="NZ_CP035493.1"/>
</dbReference>
<evidence type="ECO:0000256" key="2">
    <source>
        <dbReference type="ARBA" id="ARBA00022448"/>
    </source>
</evidence>
<dbReference type="Proteomes" id="UP000292118">
    <property type="component" value="Chromosome"/>
</dbReference>
<evidence type="ECO:0000313" key="10">
    <source>
        <dbReference type="Proteomes" id="UP000292118"/>
    </source>
</evidence>
<keyword evidence="10" id="KW-1185">Reference proteome</keyword>
<dbReference type="SUPFAM" id="SSF161098">
    <property type="entry name" value="MetI-like"/>
    <property type="match status" value="1"/>
</dbReference>
<feature type="transmembrane region" description="Helical" evidence="7">
    <location>
        <begin position="128"/>
        <end position="149"/>
    </location>
</feature>
<evidence type="ECO:0000256" key="7">
    <source>
        <dbReference type="RuleBase" id="RU363032"/>
    </source>
</evidence>
<keyword evidence="5 7" id="KW-1133">Transmembrane helix</keyword>
<comment type="similarity">
    <text evidence="7">Belongs to the binding-protein-dependent transport system permease family.</text>
</comment>
<dbReference type="CDD" id="cd06261">
    <property type="entry name" value="TM_PBP2"/>
    <property type="match status" value="1"/>
</dbReference>
<dbReference type="KEGG" id="xya:ET471_17730"/>
<dbReference type="PANTHER" id="PTHR43744:SF12">
    <property type="entry name" value="ABC TRANSPORTER PERMEASE PROTEIN MG189-RELATED"/>
    <property type="match status" value="1"/>
</dbReference>
<gene>
    <name evidence="9" type="ORF">ET471_17730</name>
</gene>
<evidence type="ECO:0000256" key="5">
    <source>
        <dbReference type="ARBA" id="ARBA00022989"/>
    </source>
</evidence>
<feature type="transmembrane region" description="Helical" evidence="7">
    <location>
        <begin position="169"/>
        <end position="188"/>
    </location>
</feature>
<sequence>MSTLVAPTTDTVDVKVAKEHKRRANVRQRAGQIFTYTALSLVCIVFIYPLIWLVSASFKPRGQVFDNRLIPRTFQPENYRIIWEAAPVAQWLVNSLVITTLAALAVAASSALVAWGFTYFQFKWRDRLFALVLGTMMLPAVVTMIPEFLVWSGFGLVGINAPFNGTLPMWAHNLFGSAFYIFLLRQFFMRLPRDVFEAAKVDGAGNWRIFWQIGMPLARPALVVTILFEAQAAWTNLQRALIYLQDSSTFTVPRGLKAVVDRFGAGIGGEQNWELVMTAAVVTTLPLIILFFFGQKQFVDGIATTGSKG</sequence>
<comment type="subcellular location">
    <subcellularLocation>
        <location evidence="1 7">Cell membrane</location>
        <topology evidence="1 7">Multi-pass membrane protein</topology>
    </subcellularLocation>
</comment>
<feature type="transmembrane region" description="Helical" evidence="7">
    <location>
        <begin position="275"/>
        <end position="293"/>
    </location>
</feature>
<evidence type="ECO:0000256" key="3">
    <source>
        <dbReference type="ARBA" id="ARBA00022475"/>
    </source>
</evidence>
<dbReference type="Gene3D" id="1.10.3720.10">
    <property type="entry name" value="MetI-like"/>
    <property type="match status" value="1"/>
</dbReference>
<dbReference type="PANTHER" id="PTHR43744">
    <property type="entry name" value="ABC TRANSPORTER PERMEASE PROTEIN MG189-RELATED-RELATED"/>
    <property type="match status" value="1"/>
</dbReference>
<dbReference type="InterPro" id="IPR035906">
    <property type="entry name" value="MetI-like_sf"/>
</dbReference>
<dbReference type="EMBL" id="CP035493">
    <property type="protein sequence ID" value="QAY71648.1"/>
    <property type="molecule type" value="Genomic_DNA"/>
</dbReference>
<dbReference type="GO" id="GO:0005886">
    <property type="term" value="C:plasma membrane"/>
    <property type="evidence" value="ECO:0007669"/>
    <property type="project" value="UniProtKB-SubCell"/>
</dbReference>
<feature type="transmembrane region" description="Helical" evidence="7">
    <location>
        <begin position="91"/>
        <end position="116"/>
    </location>
</feature>